<reference evidence="2" key="2">
    <citation type="journal article" date="2023" name="IMA Fungus">
        <title>Comparative genomic study of the Penicillium genus elucidates a diverse pangenome and 15 lateral gene transfer events.</title>
        <authorList>
            <person name="Petersen C."/>
            <person name="Sorensen T."/>
            <person name="Nielsen M.R."/>
            <person name="Sondergaard T.E."/>
            <person name="Sorensen J.L."/>
            <person name="Fitzpatrick D.A."/>
            <person name="Frisvad J.C."/>
            <person name="Nielsen K.L."/>
        </authorList>
    </citation>
    <scope>NUCLEOTIDE SEQUENCE</scope>
    <source>
        <strain evidence="2">IBT 19713</strain>
    </source>
</reference>
<feature type="compositionally biased region" description="Basic residues" evidence="1">
    <location>
        <begin position="72"/>
        <end position="94"/>
    </location>
</feature>
<dbReference type="EMBL" id="JAPQKS010000007">
    <property type="protein sequence ID" value="KAJ5220145.1"/>
    <property type="molecule type" value="Genomic_DNA"/>
</dbReference>
<organism evidence="2 3">
    <name type="scientific">Penicillium chermesinum</name>
    <dbReference type="NCBI Taxonomy" id="63820"/>
    <lineage>
        <taxon>Eukaryota</taxon>
        <taxon>Fungi</taxon>
        <taxon>Dikarya</taxon>
        <taxon>Ascomycota</taxon>
        <taxon>Pezizomycotina</taxon>
        <taxon>Eurotiomycetes</taxon>
        <taxon>Eurotiomycetidae</taxon>
        <taxon>Eurotiales</taxon>
        <taxon>Aspergillaceae</taxon>
        <taxon>Penicillium</taxon>
    </lineage>
</organism>
<dbReference type="AlphaFoldDB" id="A0A9W9TG24"/>
<dbReference type="GeneID" id="83205948"/>
<accession>A0A9W9TG24</accession>
<evidence type="ECO:0000313" key="3">
    <source>
        <dbReference type="Proteomes" id="UP001150941"/>
    </source>
</evidence>
<evidence type="ECO:0000313" key="2">
    <source>
        <dbReference type="EMBL" id="KAJ5220145.1"/>
    </source>
</evidence>
<proteinExistence type="predicted"/>
<sequence>MYGGTPIAPPIHLNFFLIAPIPPHHLQSKNLRSNVTTSKVLPTPGSKYPAKKGHDTNAHRLQFRELRPSIPRNHHVRRQQHHTPRRELPRRHLRLLPPKQAAPSYPQLQSAHPHPEPGANHPTSPPCAANTRRAARDAGGDGPRDSRGDFSRSRGRGGGVAKKPGARSAGPSTAAPEEGRRIEARARVRAQVRKIYEDAVKALDVQAVFAGSGGPTGDAAITGWEEKVAVPRWEENMEALEFKEAAGKGQGDEGTGDRS</sequence>
<reference evidence="2" key="1">
    <citation type="submission" date="2022-11" db="EMBL/GenBank/DDBJ databases">
        <authorList>
            <person name="Petersen C."/>
        </authorList>
    </citation>
    <scope>NUCLEOTIDE SEQUENCE</scope>
    <source>
        <strain evidence="2">IBT 19713</strain>
    </source>
</reference>
<feature type="region of interest" description="Disordered" evidence="1">
    <location>
        <begin position="31"/>
        <end position="182"/>
    </location>
</feature>
<dbReference type="RefSeq" id="XP_058326975.1">
    <property type="nucleotide sequence ID" value="XM_058478645.1"/>
</dbReference>
<feature type="compositionally biased region" description="Basic and acidic residues" evidence="1">
    <location>
        <begin position="52"/>
        <end position="67"/>
    </location>
</feature>
<comment type="caution">
    <text evidence="2">The sequence shown here is derived from an EMBL/GenBank/DDBJ whole genome shotgun (WGS) entry which is preliminary data.</text>
</comment>
<feature type="compositionally biased region" description="Polar residues" evidence="1">
    <location>
        <begin position="31"/>
        <end position="40"/>
    </location>
</feature>
<dbReference type="Proteomes" id="UP001150941">
    <property type="component" value="Unassembled WGS sequence"/>
</dbReference>
<keyword evidence="3" id="KW-1185">Reference proteome</keyword>
<name>A0A9W9TG24_9EURO</name>
<dbReference type="OrthoDB" id="20086at2759"/>
<evidence type="ECO:0000256" key="1">
    <source>
        <dbReference type="SAM" id="MobiDB-lite"/>
    </source>
</evidence>
<feature type="compositionally biased region" description="Basic and acidic residues" evidence="1">
    <location>
        <begin position="134"/>
        <end position="152"/>
    </location>
</feature>
<gene>
    <name evidence="2" type="ORF">N7468_009349</name>
</gene>
<protein>
    <submittedName>
        <fullName evidence="2">Essential protein Yae1</fullName>
    </submittedName>
</protein>